<reference evidence="10 12" key="1">
    <citation type="journal article" date="2014" name="BMC Genomics">
        <title>Oil accumulation mechanisms of the oleaginous microalga Chlorella protothecoides revealed through its genome, transcriptomes, and proteomes.</title>
        <authorList>
            <person name="Gao C."/>
            <person name="Wang Y."/>
            <person name="Shen Y."/>
            <person name="Yan D."/>
            <person name="He X."/>
            <person name="Dai J."/>
            <person name="Wu Q."/>
        </authorList>
    </citation>
    <scope>NUCLEOTIDE SEQUENCE [LARGE SCALE GENOMIC DNA]</scope>
    <source>
        <strain evidence="10 12">0710</strain>
    </source>
</reference>
<keyword evidence="12" id="KW-1185">Reference proteome</keyword>
<reference evidence="11" key="4">
    <citation type="submission" date="2018-11" db="EMBL/GenBank/DDBJ databases">
        <title>Characterization of plant carbon substrate utilization by Auxenochlorella protothecoides.</title>
        <authorList>
            <person name="Vogler B.W."/>
            <person name="Starkenburg S.R."/>
            <person name="Sudasinghe N."/>
            <person name="Schambach J.Y."/>
            <person name="Rollin J.A."/>
            <person name="Pattathil S."/>
            <person name="Barry A.N."/>
        </authorList>
    </citation>
    <scope>NUCLEOTIDE SEQUENCE [LARGE SCALE GENOMIC DNA]</scope>
    <source>
        <strain evidence="11">UTEX 25</strain>
    </source>
</reference>
<dbReference type="Proteomes" id="UP000028924">
    <property type="component" value="Unassembled WGS sequence"/>
</dbReference>
<dbReference type="GO" id="GO:0005737">
    <property type="term" value="C:cytoplasm"/>
    <property type="evidence" value="ECO:0007669"/>
    <property type="project" value="TreeGrafter"/>
</dbReference>
<dbReference type="InterPro" id="IPR000719">
    <property type="entry name" value="Prot_kinase_dom"/>
</dbReference>
<dbReference type="InterPro" id="IPR050108">
    <property type="entry name" value="CDK"/>
</dbReference>
<protein>
    <recommendedName>
        <fullName evidence="2">[RNA-polymerase]-subunit kinase</fullName>
        <ecNumber evidence="2">2.7.11.23</ecNumber>
    </recommendedName>
</protein>
<dbReference type="PROSITE" id="PS50011">
    <property type="entry name" value="PROTEIN_KINASE_DOM"/>
    <property type="match status" value="1"/>
</dbReference>
<dbReference type="GO" id="GO:0008353">
    <property type="term" value="F:RNA polymerase II CTD heptapeptide repeat kinase activity"/>
    <property type="evidence" value="ECO:0007669"/>
    <property type="project" value="UniProtKB-EC"/>
</dbReference>
<keyword evidence="4" id="KW-0808">Transferase</keyword>
<evidence type="ECO:0000313" key="10">
    <source>
        <dbReference type="EMBL" id="KFM27172.1"/>
    </source>
</evidence>
<dbReference type="SUPFAM" id="SSF56112">
    <property type="entry name" value="Protein kinase-like (PK-like)"/>
    <property type="match status" value="1"/>
</dbReference>
<reference evidence="13" key="2">
    <citation type="journal article" date="2018" name="Algal Res.">
        <title>Characterization of plant carbon substrate utilization by Auxenochlorella protothecoides.</title>
        <authorList>
            <person name="Vogler B.W."/>
            <person name="Starkenburg S.R."/>
            <person name="Sudasinghe N."/>
            <person name="Schambach J.Y."/>
            <person name="Rollin J.A."/>
            <person name="Pattathil S."/>
            <person name="Barry A.N."/>
        </authorList>
    </citation>
    <scope>NUCLEOTIDE SEQUENCE [LARGE SCALE GENOMIC DNA]</scope>
    <source>
        <strain evidence="13">UTEX 25</strain>
    </source>
</reference>
<evidence type="ECO:0000313" key="12">
    <source>
        <dbReference type="Proteomes" id="UP000028924"/>
    </source>
</evidence>
<dbReference type="EMBL" id="KL662144">
    <property type="protein sequence ID" value="KFM27172.1"/>
    <property type="molecule type" value="Genomic_DNA"/>
</dbReference>
<evidence type="ECO:0000256" key="1">
    <source>
        <dbReference type="ARBA" id="ARBA00006485"/>
    </source>
</evidence>
<dbReference type="GO" id="GO:0005524">
    <property type="term" value="F:ATP binding"/>
    <property type="evidence" value="ECO:0007669"/>
    <property type="project" value="UniProtKB-KW"/>
</dbReference>
<dbReference type="FunFam" id="1.10.510.10:FF:000624">
    <property type="entry name" value="Mitogen-activated protein kinase"/>
    <property type="match status" value="1"/>
</dbReference>
<dbReference type="EMBL" id="QOKY01000130">
    <property type="protein sequence ID" value="RMZ57069.1"/>
    <property type="molecule type" value="Genomic_DNA"/>
</dbReference>
<keyword evidence="7" id="KW-0067">ATP-binding</keyword>
<dbReference type="RefSeq" id="XP_011400139.1">
    <property type="nucleotide sequence ID" value="XM_011401837.1"/>
</dbReference>
<evidence type="ECO:0000256" key="4">
    <source>
        <dbReference type="ARBA" id="ARBA00022679"/>
    </source>
</evidence>
<comment type="similarity">
    <text evidence="1">Belongs to the protein kinase superfamily. CMGC Ser/Thr protein kinase family. CDC2/CDKX subfamily.</text>
</comment>
<evidence type="ECO:0000256" key="3">
    <source>
        <dbReference type="ARBA" id="ARBA00022527"/>
    </source>
</evidence>
<gene>
    <name evidence="11" type="ORF">APUTEX25_002301</name>
    <name evidence="10" type="ORF">F751_4442</name>
</gene>
<dbReference type="Proteomes" id="UP000279271">
    <property type="component" value="Unassembled WGS sequence"/>
</dbReference>
<keyword evidence="3" id="KW-0723">Serine/threonine-protein kinase</keyword>
<dbReference type="STRING" id="3075.A0A087SN68"/>
<dbReference type="GO" id="GO:0004693">
    <property type="term" value="F:cyclin-dependent protein serine/threonine kinase activity"/>
    <property type="evidence" value="ECO:0007669"/>
    <property type="project" value="TreeGrafter"/>
</dbReference>
<name>A0A087SN68_AUXPR</name>
<evidence type="ECO:0000256" key="6">
    <source>
        <dbReference type="ARBA" id="ARBA00022777"/>
    </source>
</evidence>
<proteinExistence type="inferred from homology"/>
<evidence type="ECO:0000313" key="11">
    <source>
        <dbReference type="EMBL" id="RMZ57069.1"/>
    </source>
</evidence>
<dbReference type="EC" id="2.7.11.23" evidence="2"/>
<dbReference type="eggNOG" id="KOG0659">
    <property type="taxonomic scope" value="Eukaryota"/>
</dbReference>
<dbReference type="Gene3D" id="1.10.510.10">
    <property type="entry name" value="Transferase(Phosphotransferase) domain 1"/>
    <property type="match status" value="1"/>
</dbReference>
<dbReference type="GeneID" id="23615833"/>
<sequence length="346" mass="37808">MYALPLQTGELVAIKKIRVGEKGEGVNVTALREVKLLRELHHPNIVRLLDVWPSRRGIALVFEYMETDLERVIRDRAVLLTGADVKAYLRMVLAGLAHCHARWVVHRDVKPDNFLLASSGALKLADFGLARPYGSPDRPFTHQVFARWYRAPELLYGSTCYGPGVDVWAAGCIFAELLLRRPWFSAESDVGVLNKIFTALGTPRDANWGGLRAMPAFVEFQPTPPAPLRSLFPNVAVAPDDALDLLSRMVCLAPAQRISAADALRHRYFRVDPAPTPQERLPKPGRAGVRVAAAAASAKRPGGEREATPAAEAGGPAPAGMDSGDVRFLKKRRLQMDAALDDAADA</sequence>
<feature type="domain" description="Protein kinase" evidence="9">
    <location>
        <begin position="1"/>
        <end position="269"/>
    </location>
</feature>
<dbReference type="InterPro" id="IPR011009">
    <property type="entry name" value="Kinase-like_dom_sf"/>
</dbReference>
<dbReference type="GO" id="GO:0070985">
    <property type="term" value="C:transcription factor TFIIK complex"/>
    <property type="evidence" value="ECO:0007669"/>
    <property type="project" value="TreeGrafter"/>
</dbReference>
<evidence type="ECO:0000256" key="5">
    <source>
        <dbReference type="ARBA" id="ARBA00022741"/>
    </source>
</evidence>
<evidence type="ECO:0000256" key="2">
    <source>
        <dbReference type="ARBA" id="ARBA00012409"/>
    </source>
</evidence>
<dbReference type="AlphaFoldDB" id="A0A087SN68"/>
<evidence type="ECO:0000259" key="9">
    <source>
        <dbReference type="PROSITE" id="PS50011"/>
    </source>
</evidence>
<dbReference type="Pfam" id="PF00069">
    <property type="entry name" value="Pkinase"/>
    <property type="match status" value="1"/>
</dbReference>
<evidence type="ECO:0000256" key="8">
    <source>
        <dbReference type="SAM" id="MobiDB-lite"/>
    </source>
</evidence>
<feature type="compositionally biased region" description="Low complexity" evidence="8">
    <location>
        <begin position="291"/>
        <end position="300"/>
    </location>
</feature>
<dbReference type="PROSITE" id="PS00108">
    <property type="entry name" value="PROTEIN_KINASE_ST"/>
    <property type="match status" value="1"/>
</dbReference>
<dbReference type="Gene3D" id="3.30.200.20">
    <property type="entry name" value="Phosphorylase Kinase, domain 1"/>
    <property type="match status" value="1"/>
</dbReference>
<dbReference type="InterPro" id="IPR008271">
    <property type="entry name" value="Ser/Thr_kinase_AS"/>
</dbReference>
<dbReference type="SMART" id="SM00220">
    <property type="entry name" value="S_TKc"/>
    <property type="match status" value="1"/>
</dbReference>
<keyword evidence="6 10" id="KW-0418">Kinase</keyword>
<dbReference type="KEGG" id="apro:F751_4442"/>
<reference evidence="11" key="3">
    <citation type="submission" date="2018-10" db="EMBL/GenBank/DDBJ databases">
        <authorList>
            <person name="Hovde B."/>
            <person name="Zhang X."/>
        </authorList>
    </citation>
    <scope>NUCLEOTIDE SEQUENCE [LARGE SCALE GENOMIC DNA]</scope>
    <source>
        <strain evidence="11">UTEX 25</strain>
    </source>
</reference>
<dbReference type="OrthoDB" id="1732493at2759"/>
<dbReference type="PANTHER" id="PTHR24056">
    <property type="entry name" value="CELL DIVISION PROTEIN KINASE"/>
    <property type="match status" value="1"/>
</dbReference>
<dbReference type="GO" id="GO:0045944">
    <property type="term" value="P:positive regulation of transcription by RNA polymerase II"/>
    <property type="evidence" value="ECO:0007669"/>
    <property type="project" value="TreeGrafter"/>
</dbReference>
<feature type="region of interest" description="Disordered" evidence="8">
    <location>
        <begin position="291"/>
        <end position="326"/>
    </location>
</feature>
<evidence type="ECO:0000256" key="7">
    <source>
        <dbReference type="ARBA" id="ARBA00022840"/>
    </source>
</evidence>
<evidence type="ECO:0000313" key="13">
    <source>
        <dbReference type="Proteomes" id="UP000279271"/>
    </source>
</evidence>
<organism evidence="10 12">
    <name type="scientific">Auxenochlorella protothecoides</name>
    <name type="common">Green microalga</name>
    <name type="synonym">Chlorella protothecoides</name>
    <dbReference type="NCBI Taxonomy" id="3075"/>
    <lineage>
        <taxon>Eukaryota</taxon>
        <taxon>Viridiplantae</taxon>
        <taxon>Chlorophyta</taxon>
        <taxon>core chlorophytes</taxon>
        <taxon>Trebouxiophyceae</taxon>
        <taxon>Chlorellales</taxon>
        <taxon>Chlorellaceae</taxon>
        <taxon>Auxenochlorella</taxon>
    </lineage>
</organism>
<accession>A0A087SN68</accession>
<feature type="compositionally biased region" description="Low complexity" evidence="8">
    <location>
        <begin position="308"/>
        <end position="320"/>
    </location>
</feature>
<dbReference type="PANTHER" id="PTHR24056:SF0">
    <property type="entry name" value="CYCLIN-DEPENDENT KINASE 7"/>
    <property type="match status" value="1"/>
</dbReference>
<keyword evidence="5" id="KW-0547">Nucleotide-binding</keyword>